<keyword evidence="3 5" id="KW-0238">DNA-binding</keyword>
<keyword evidence="2" id="KW-0229">DNA integration</keyword>
<dbReference type="Pfam" id="PF02899">
    <property type="entry name" value="Phage_int_SAM_1"/>
    <property type="match status" value="1"/>
</dbReference>
<reference evidence="8" key="1">
    <citation type="submission" date="2020-10" db="EMBL/GenBank/DDBJ databases">
        <title>Taxonomic study of unclassified bacteria belonging to the class Ktedonobacteria.</title>
        <authorList>
            <person name="Yabe S."/>
            <person name="Wang C.M."/>
            <person name="Zheng Y."/>
            <person name="Sakai Y."/>
            <person name="Cavaletti L."/>
            <person name="Monciardini P."/>
            <person name="Donadio S."/>
        </authorList>
    </citation>
    <scope>NUCLEOTIDE SEQUENCE</scope>
    <source>
        <strain evidence="8">ID150040</strain>
    </source>
</reference>
<evidence type="ECO:0000256" key="3">
    <source>
        <dbReference type="ARBA" id="ARBA00023125"/>
    </source>
</evidence>
<dbReference type="InterPro" id="IPR004107">
    <property type="entry name" value="Integrase_SAM-like_N"/>
</dbReference>
<dbReference type="InterPro" id="IPR010998">
    <property type="entry name" value="Integrase_recombinase_N"/>
</dbReference>
<organism evidence="8 9">
    <name type="scientific">Reticulibacter mediterranei</name>
    <dbReference type="NCBI Taxonomy" id="2778369"/>
    <lineage>
        <taxon>Bacteria</taxon>
        <taxon>Bacillati</taxon>
        <taxon>Chloroflexota</taxon>
        <taxon>Ktedonobacteria</taxon>
        <taxon>Ktedonobacterales</taxon>
        <taxon>Reticulibacteraceae</taxon>
        <taxon>Reticulibacter</taxon>
    </lineage>
</organism>
<proteinExistence type="inferred from homology"/>
<evidence type="ECO:0000256" key="1">
    <source>
        <dbReference type="ARBA" id="ARBA00008857"/>
    </source>
</evidence>
<evidence type="ECO:0000313" key="9">
    <source>
        <dbReference type="Proteomes" id="UP000597444"/>
    </source>
</evidence>
<dbReference type="PROSITE" id="PS51898">
    <property type="entry name" value="TYR_RECOMBINASE"/>
    <property type="match status" value="1"/>
</dbReference>
<sequence>MDEVNKAPKMVGADVPERGRIYYLVDDQYDFIPLAKEFFDWNAATNRAPATLKAYCSRLLWYYRFLWQRNLHILDATPADLTEFVIWLCNPYRESAAVSPIHQASPLTASSVNLILQVVGAFYRFLVRRGMISESPVRYVDVPRGKWLTERDLLAHTRQGRTVVQRMELKLKEPSRLPPIVSEQDFQTFIASIHMGQDPNGDPSGFRDRLLCLMLNEGGFRIGEILGLRMEDLEFGKQGVHVRFRPDNENGARAKAGYGRDRFVHLPSEILGLLDIYLTEVWIEASPTTSHLWIILNKRAKDRDGGSTYGAALNVSAVEQMFRYYSEKSGIKLHPHVLRHTHATALVRSYLRDGEAVDWKFIQERLGHASVVTTMQTYTHLTNEDRKWAYDRYQERRSERAAQRTGR</sequence>
<evidence type="ECO:0000259" key="7">
    <source>
        <dbReference type="PROSITE" id="PS51900"/>
    </source>
</evidence>
<dbReference type="Proteomes" id="UP000597444">
    <property type="component" value="Unassembled WGS sequence"/>
</dbReference>
<dbReference type="PANTHER" id="PTHR30349:SF41">
    <property type="entry name" value="INTEGRASE_RECOMBINASE PROTEIN MJ0367-RELATED"/>
    <property type="match status" value="1"/>
</dbReference>
<keyword evidence="4" id="KW-0233">DNA recombination</keyword>
<keyword evidence="9" id="KW-1185">Reference proteome</keyword>
<dbReference type="InterPro" id="IPR044068">
    <property type="entry name" value="CB"/>
</dbReference>
<accession>A0A8J3IL59</accession>
<name>A0A8J3IL59_9CHLR</name>
<dbReference type="RefSeq" id="WP_220207157.1">
    <property type="nucleotide sequence ID" value="NZ_BNJK01000001.1"/>
</dbReference>
<dbReference type="Gene3D" id="1.10.150.130">
    <property type="match status" value="1"/>
</dbReference>
<dbReference type="Pfam" id="PF00589">
    <property type="entry name" value="Phage_integrase"/>
    <property type="match status" value="1"/>
</dbReference>
<evidence type="ECO:0000259" key="6">
    <source>
        <dbReference type="PROSITE" id="PS51898"/>
    </source>
</evidence>
<dbReference type="PROSITE" id="PS51900">
    <property type="entry name" value="CB"/>
    <property type="match status" value="1"/>
</dbReference>
<dbReference type="InterPro" id="IPR013762">
    <property type="entry name" value="Integrase-like_cat_sf"/>
</dbReference>
<dbReference type="InterPro" id="IPR011010">
    <property type="entry name" value="DNA_brk_join_enz"/>
</dbReference>
<evidence type="ECO:0000313" key="8">
    <source>
        <dbReference type="EMBL" id="GHO96536.1"/>
    </source>
</evidence>
<evidence type="ECO:0000256" key="4">
    <source>
        <dbReference type="ARBA" id="ARBA00023172"/>
    </source>
</evidence>
<dbReference type="GO" id="GO:0003677">
    <property type="term" value="F:DNA binding"/>
    <property type="evidence" value="ECO:0007669"/>
    <property type="project" value="UniProtKB-UniRule"/>
</dbReference>
<protein>
    <submittedName>
        <fullName evidence="8">Transposase</fullName>
    </submittedName>
</protein>
<dbReference type="SUPFAM" id="SSF56349">
    <property type="entry name" value="DNA breaking-rejoining enzymes"/>
    <property type="match status" value="1"/>
</dbReference>
<dbReference type="InterPro" id="IPR002104">
    <property type="entry name" value="Integrase_catalytic"/>
</dbReference>
<evidence type="ECO:0000256" key="5">
    <source>
        <dbReference type="PROSITE-ProRule" id="PRU01248"/>
    </source>
</evidence>
<comment type="similarity">
    <text evidence="1">Belongs to the 'phage' integrase family.</text>
</comment>
<feature type="domain" description="Tyr recombinase" evidence="6">
    <location>
        <begin position="176"/>
        <end position="391"/>
    </location>
</feature>
<dbReference type="PANTHER" id="PTHR30349">
    <property type="entry name" value="PHAGE INTEGRASE-RELATED"/>
    <property type="match status" value="1"/>
</dbReference>
<dbReference type="InterPro" id="IPR050090">
    <property type="entry name" value="Tyrosine_recombinase_XerCD"/>
</dbReference>
<dbReference type="GO" id="GO:0015074">
    <property type="term" value="P:DNA integration"/>
    <property type="evidence" value="ECO:0007669"/>
    <property type="project" value="UniProtKB-KW"/>
</dbReference>
<dbReference type="GO" id="GO:0006310">
    <property type="term" value="P:DNA recombination"/>
    <property type="evidence" value="ECO:0007669"/>
    <property type="project" value="UniProtKB-KW"/>
</dbReference>
<gene>
    <name evidence="8" type="ORF">KSF_065840</name>
</gene>
<dbReference type="Gene3D" id="1.10.443.10">
    <property type="entry name" value="Intergrase catalytic core"/>
    <property type="match status" value="1"/>
</dbReference>
<dbReference type="EMBL" id="BNJK01000001">
    <property type="protein sequence ID" value="GHO96536.1"/>
    <property type="molecule type" value="Genomic_DNA"/>
</dbReference>
<dbReference type="AlphaFoldDB" id="A0A8J3IL59"/>
<comment type="caution">
    <text evidence="8">The sequence shown here is derived from an EMBL/GenBank/DDBJ whole genome shotgun (WGS) entry which is preliminary data.</text>
</comment>
<feature type="domain" description="Core-binding (CB)" evidence="7">
    <location>
        <begin position="29"/>
        <end position="127"/>
    </location>
</feature>
<evidence type="ECO:0000256" key="2">
    <source>
        <dbReference type="ARBA" id="ARBA00022908"/>
    </source>
</evidence>